<organism evidence="3 4">
    <name type="scientific">Mycena rosella</name>
    <name type="common">Pink bonnet</name>
    <name type="synonym">Agaricus rosellus</name>
    <dbReference type="NCBI Taxonomy" id="1033263"/>
    <lineage>
        <taxon>Eukaryota</taxon>
        <taxon>Fungi</taxon>
        <taxon>Dikarya</taxon>
        <taxon>Basidiomycota</taxon>
        <taxon>Agaricomycotina</taxon>
        <taxon>Agaricomycetes</taxon>
        <taxon>Agaricomycetidae</taxon>
        <taxon>Agaricales</taxon>
        <taxon>Marasmiineae</taxon>
        <taxon>Mycenaceae</taxon>
        <taxon>Mycena</taxon>
    </lineage>
</organism>
<feature type="compositionally biased region" description="Polar residues" evidence="2">
    <location>
        <begin position="219"/>
        <end position="231"/>
    </location>
</feature>
<comment type="caution">
    <text evidence="3">The sequence shown here is derived from an EMBL/GenBank/DDBJ whole genome shotgun (WGS) entry which is preliminary data.</text>
</comment>
<feature type="compositionally biased region" description="Basic and acidic residues" evidence="2">
    <location>
        <begin position="357"/>
        <end position="372"/>
    </location>
</feature>
<evidence type="ECO:0000313" key="4">
    <source>
        <dbReference type="Proteomes" id="UP001221757"/>
    </source>
</evidence>
<evidence type="ECO:0000313" key="3">
    <source>
        <dbReference type="EMBL" id="KAJ7665811.1"/>
    </source>
</evidence>
<sequence length="497" mass="54384">MTYQSWSRAGGHTTGGDPIHPIGHTRINSNNPYGEGAPHGDPFQVSAPAGPEILNQSSRFLGHGPPPRNVNARSTSLDTPRAGSFNRANAADYDTARAASVNAVAGHHTPTPSVRYHQPRPVPPRQFTIPEERSQMDQLVDMMQALLQDNVEMKQRMASLEDAILPLTTFQPIRGIAALRGGRIARSRNASSRSVPPHIAQLSDDSGDNPIDPSLRGSAPSQTGTDASTDTALAPDSVDDDGVELNVIDLSASEKRALQVYVTQTFRRVCNVPGKDWPDPTLVRTNPVTNEVYPTPFFDSDVTDPRNRALFRDVAEQVDSELKPQGLRRSQDDPDPSWDIALMVDLAKNSFRSGKKQHNETKQMESKSRGDVNRCTNRRTKRRIRKSNHLAKVIAQFSAQHGLDAAFVADIINEQYLSDEVSGPEEGSGESKDGWKVRLAAAAKLPLDPATLKKLDFLEILIPSWRSGLVRPLRSKIGTPGPSRPGVGSCWNAMKME</sequence>
<feature type="region of interest" description="Disordered" evidence="2">
    <location>
        <begin position="187"/>
        <end position="239"/>
    </location>
</feature>
<dbReference type="AlphaFoldDB" id="A0AAD7CW68"/>
<accession>A0AAD7CW68</accession>
<evidence type="ECO:0000256" key="1">
    <source>
        <dbReference type="SAM" id="Coils"/>
    </source>
</evidence>
<reference evidence="3" key="1">
    <citation type="submission" date="2023-03" db="EMBL/GenBank/DDBJ databases">
        <title>Massive genome expansion in bonnet fungi (Mycena s.s.) driven by repeated elements and novel gene families across ecological guilds.</title>
        <authorList>
            <consortium name="Lawrence Berkeley National Laboratory"/>
            <person name="Harder C.B."/>
            <person name="Miyauchi S."/>
            <person name="Viragh M."/>
            <person name="Kuo A."/>
            <person name="Thoen E."/>
            <person name="Andreopoulos B."/>
            <person name="Lu D."/>
            <person name="Skrede I."/>
            <person name="Drula E."/>
            <person name="Henrissat B."/>
            <person name="Morin E."/>
            <person name="Kohler A."/>
            <person name="Barry K."/>
            <person name="LaButti K."/>
            <person name="Morin E."/>
            <person name="Salamov A."/>
            <person name="Lipzen A."/>
            <person name="Mereny Z."/>
            <person name="Hegedus B."/>
            <person name="Baldrian P."/>
            <person name="Stursova M."/>
            <person name="Weitz H."/>
            <person name="Taylor A."/>
            <person name="Grigoriev I.V."/>
            <person name="Nagy L.G."/>
            <person name="Martin F."/>
            <person name="Kauserud H."/>
        </authorList>
    </citation>
    <scope>NUCLEOTIDE SEQUENCE</scope>
    <source>
        <strain evidence="3">CBHHK067</strain>
    </source>
</reference>
<keyword evidence="4" id="KW-1185">Reference proteome</keyword>
<feature type="coiled-coil region" evidence="1">
    <location>
        <begin position="136"/>
        <end position="163"/>
    </location>
</feature>
<gene>
    <name evidence="3" type="ORF">B0H17DRAFT_1210809</name>
</gene>
<proteinExistence type="predicted"/>
<protein>
    <submittedName>
        <fullName evidence="3">Uncharacterized protein</fullName>
    </submittedName>
</protein>
<dbReference type="EMBL" id="JARKIE010000212">
    <property type="protein sequence ID" value="KAJ7665811.1"/>
    <property type="molecule type" value="Genomic_DNA"/>
</dbReference>
<name>A0AAD7CW68_MYCRO</name>
<feature type="region of interest" description="Disordered" evidence="2">
    <location>
        <begin position="1"/>
        <end position="82"/>
    </location>
</feature>
<feature type="region of interest" description="Disordered" evidence="2">
    <location>
        <begin position="351"/>
        <end position="375"/>
    </location>
</feature>
<evidence type="ECO:0000256" key="2">
    <source>
        <dbReference type="SAM" id="MobiDB-lite"/>
    </source>
</evidence>
<keyword evidence="1" id="KW-0175">Coiled coil</keyword>
<dbReference type="Proteomes" id="UP001221757">
    <property type="component" value="Unassembled WGS sequence"/>
</dbReference>